<feature type="transmembrane region" description="Helical" evidence="1">
    <location>
        <begin position="12"/>
        <end position="32"/>
    </location>
</feature>
<name>A0A2S8AFP8_9FLAO</name>
<dbReference type="InterPro" id="IPR011138">
    <property type="entry name" value="Cytochrome_b-558"/>
</dbReference>
<dbReference type="Proteomes" id="UP000238042">
    <property type="component" value="Unassembled WGS sequence"/>
</dbReference>
<dbReference type="EMBL" id="PSZM01000003">
    <property type="protein sequence ID" value="PQL94877.1"/>
    <property type="molecule type" value="Genomic_DNA"/>
</dbReference>
<comment type="caution">
    <text evidence="2">The sequence shown here is derived from an EMBL/GenBank/DDBJ whole genome shotgun (WGS) entry which is preliminary data.</text>
</comment>
<dbReference type="RefSeq" id="WP_105245855.1">
    <property type="nucleotide sequence ID" value="NZ_PSZM01000003.1"/>
</dbReference>
<proteinExistence type="predicted"/>
<dbReference type="NCBIfam" id="TIGR02046">
    <property type="entry name" value="sdhC_b558_fam"/>
    <property type="match status" value="1"/>
</dbReference>
<dbReference type="Gene3D" id="1.20.1300.10">
    <property type="entry name" value="Fumarate reductase/succinate dehydrogenase, transmembrane subunit"/>
    <property type="match status" value="1"/>
</dbReference>
<dbReference type="InterPro" id="IPR034804">
    <property type="entry name" value="SQR/QFR_C/D"/>
</dbReference>
<dbReference type="SUPFAM" id="SSF81343">
    <property type="entry name" value="Fumarate reductase respiratory complex transmembrane subunits"/>
    <property type="match status" value="1"/>
</dbReference>
<evidence type="ECO:0000313" key="2">
    <source>
        <dbReference type="EMBL" id="PQL94877.1"/>
    </source>
</evidence>
<keyword evidence="1" id="KW-0472">Membrane</keyword>
<sequence>MTRFYSSSIGRKFMMALTGFFLMIFLLVHLGLNLTLFAGNTDSEGTLLPKEEVIFNQASHFMATNPLIQIMQFVLAFGFIYHIILGIVLTRKNLKARGKERYAINQFSANTPFNSRTMIYTGLLILVFLVLHLYNYFLPIKFGSVEDDYLLVTELFKSPIYTLIYVVAFIFLGLHLSHGFASSFQSVGVNHSIYTPVIKIVGKAYFIFIAIGFASIAIYFYLKGNSLI</sequence>
<organism evidence="2 3">
    <name type="scientific">Apibacter adventoris</name>
    <dbReference type="NCBI Taxonomy" id="1679466"/>
    <lineage>
        <taxon>Bacteria</taxon>
        <taxon>Pseudomonadati</taxon>
        <taxon>Bacteroidota</taxon>
        <taxon>Flavobacteriia</taxon>
        <taxon>Flavobacteriales</taxon>
        <taxon>Weeksellaceae</taxon>
        <taxon>Apibacter</taxon>
    </lineage>
</organism>
<keyword evidence="3" id="KW-1185">Reference proteome</keyword>
<dbReference type="AlphaFoldDB" id="A0A2S8AFP8"/>
<evidence type="ECO:0000313" key="3">
    <source>
        <dbReference type="Proteomes" id="UP000238042"/>
    </source>
</evidence>
<accession>A0A2S8AFP8</accession>
<feature type="transmembrane region" description="Helical" evidence="1">
    <location>
        <begin position="118"/>
        <end position="138"/>
    </location>
</feature>
<dbReference type="GO" id="GO:0016020">
    <property type="term" value="C:membrane"/>
    <property type="evidence" value="ECO:0007669"/>
    <property type="project" value="InterPro"/>
</dbReference>
<feature type="transmembrane region" description="Helical" evidence="1">
    <location>
        <begin position="158"/>
        <end position="176"/>
    </location>
</feature>
<keyword evidence="1" id="KW-0812">Transmembrane</keyword>
<dbReference type="OrthoDB" id="9802842at2"/>
<protein>
    <submittedName>
        <fullName evidence="2">Succinate dehydrogenase</fullName>
    </submittedName>
</protein>
<feature type="transmembrane region" description="Helical" evidence="1">
    <location>
        <begin position="70"/>
        <end position="89"/>
    </location>
</feature>
<reference evidence="2 3" key="1">
    <citation type="submission" date="2018-02" db="EMBL/GenBank/DDBJ databases">
        <title>Genome sequences of Apibacter spp., gut symbionts of Asian honey bees.</title>
        <authorList>
            <person name="Kwong W.K."/>
            <person name="Steele M.I."/>
            <person name="Moran N.A."/>
        </authorList>
    </citation>
    <scope>NUCLEOTIDE SEQUENCE [LARGE SCALE GENOMIC DNA]</scope>
    <source>
        <strain evidence="3">wkB301</strain>
    </source>
</reference>
<gene>
    <name evidence="2" type="ORF">C4S77_02535</name>
</gene>
<evidence type="ECO:0000256" key="1">
    <source>
        <dbReference type="SAM" id="Phobius"/>
    </source>
</evidence>
<dbReference type="CDD" id="cd03498">
    <property type="entry name" value="SQR_TypeB_2_TM"/>
    <property type="match status" value="1"/>
</dbReference>
<feature type="transmembrane region" description="Helical" evidence="1">
    <location>
        <begin position="204"/>
        <end position="222"/>
    </location>
</feature>
<keyword evidence="1" id="KW-1133">Transmembrane helix</keyword>